<reference evidence="4" key="1">
    <citation type="journal article" date="2020" name="bioRxiv">
        <title>Comparative genomics of Chlamydomonas.</title>
        <authorList>
            <person name="Craig R.J."/>
            <person name="Hasan A.R."/>
            <person name="Ness R.W."/>
            <person name="Keightley P.D."/>
        </authorList>
    </citation>
    <scope>NUCLEOTIDE SEQUENCE</scope>
    <source>
        <strain evidence="4">CCAP 11/70</strain>
    </source>
</reference>
<dbReference type="GO" id="GO:0009073">
    <property type="term" value="P:aromatic amino acid family biosynthetic process"/>
    <property type="evidence" value="ECO:0007669"/>
    <property type="project" value="TreeGrafter"/>
</dbReference>
<dbReference type="InterPro" id="IPR056179">
    <property type="entry name" value="DHQS_C"/>
</dbReference>
<keyword evidence="2" id="KW-0456">Lyase</keyword>
<dbReference type="PANTHER" id="PTHR43622:SF7">
    <property type="entry name" value="3-DEHYDROQUINATE SYNTHASE, CHLOROPLASTIC"/>
    <property type="match status" value="1"/>
</dbReference>
<organism evidence="4 5">
    <name type="scientific">Edaphochlamys debaryana</name>
    <dbReference type="NCBI Taxonomy" id="47281"/>
    <lineage>
        <taxon>Eukaryota</taxon>
        <taxon>Viridiplantae</taxon>
        <taxon>Chlorophyta</taxon>
        <taxon>core chlorophytes</taxon>
        <taxon>Chlorophyceae</taxon>
        <taxon>CS clade</taxon>
        <taxon>Chlamydomonadales</taxon>
        <taxon>Chlamydomonadales incertae sedis</taxon>
        <taxon>Edaphochlamys</taxon>
    </lineage>
</organism>
<dbReference type="InterPro" id="IPR050071">
    <property type="entry name" value="Dehydroquinate_synthase"/>
</dbReference>
<evidence type="ECO:0000313" key="5">
    <source>
        <dbReference type="Proteomes" id="UP000612055"/>
    </source>
</evidence>
<dbReference type="Pfam" id="PF24621">
    <property type="entry name" value="DHQS_C"/>
    <property type="match status" value="1"/>
</dbReference>
<accession>A0A835XEC2</accession>
<dbReference type="SUPFAM" id="SSF56796">
    <property type="entry name" value="Dehydroquinate synthase-like"/>
    <property type="match status" value="1"/>
</dbReference>
<dbReference type="AlphaFoldDB" id="A0A835XEC2"/>
<dbReference type="GO" id="GO:0003856">
    <property type="term" value="F:3-dehydroquinate synthase activity"/>
    <property type="evidence" value="ECO:0007669"/>
    <property type="project" value="TreeGrafter"/>
</dbReference>
<dbReference type="EMBL" id="JAEHOE010000258">
    <property type="protein sequence ID" value="KAG2482131.1"/>
    <property type="molecule type" value="Genomic_DNA"/>
</dbReference>
<keyword evidence="5" id="KW-1185">Reference proteome</keyword>
<evidence type="ECO:0000256" key="1">
    <source>
        <dbReference type="ARBA" id="ARBA00023027"/>
    </source>
</evidence>
<keyword evidence="1" id="KW-0520">NAD</keyword>
<comment type="caution">
    <text evidence="4">The sequence shown here is derived from an EMBL/GenBank/DDBJ whole genome shotgun (WGS) entry which is preliminary data.</text>
</comment>
<gene>
    <name evidence="4" type="ORF">HYH03_018917</name>
</gene>
<evidence type="ECO:0000259" key="3">
    <source>
        <dbReference type="Pfam" id="PF24621"/>
    </source>
</evidence>
<evidence type="ECO:0000256" key="2">
    <source>
        <dbReference type="ARBA" id="ARBA00023239"/>
    </source>
</evidence>
<protein>
    <recommendedName>
        <fullName evidence="3">3-dehydroquinate synthase C-terminal domain-containing protein</fullName>
    </recommendedName>
</protein>
<evidence type="ECO:0000313" key="4">
    <source>
        <dbReference type="EMBL" id="KAG2482131.1"/>
    </source>
</evidence>
<feature type="domain" description="3-dehydroquinate synthase C-terminal" evidence="3">
    <location>
        <begin position="23"/>
        <end position="68"/>
    </location>
</feature>
<name>A0A835XEC2_9CHLO</name>
<proteinExistence type="predicted"/>
<dbReference type="Proteomes" id="UP000612055">
    <property type="component" value="Unassembled WGS sequence"/>
</dbReference>
<dbReference type="Gene3D" id="1.20.1090.10">
    <property type="entry name" value="Dehydroquinate synthase-like - alpha domain"/>
    <property type="match status" value="1"/>
</dbReference>
<dbReference type="PANTHER" id="PTHR43622">
    <property type="entry name" value="3-DEHYDROQUINATE SYNTHASE"/>
    <property type="match status" value="1"/>
</dbReference>
<dbReference type="OrthoDB" id="197068at2759"/>
<sequence length="129" mass="13584">MAAVPTSDQARWWWPPTSARALEGVRATLSVGHTFGHAIEAATGYGTWLHGEAVAAGTAMAADMSLRLFRSFMAVDKKVLAGKLRLILLQGPLGSCVVTGDFEPRALDDIIAAFVAQAQAEGYTGPAAR</sequence>